<organism evidence="6 7">
    <name type="scientific">Homarus americanus</name>
    <name type="common">American lobster</name>
    <dbReference type="NCBI Taxonomy" id="6706"/>
    <lineage>
        <taxon>Eukaryota</taxon>
        <taxon>Metazoa</taxon>
        <taxon>Ecdysozoa</taxon>
        <taxon>Arthropoda</taxon>
        <taxon>Crustacea</taxon>
        <taxon>Multicrustacea</taxon>
        <taxon>Malacostraca</taxon>
        <taxon>Eumalacostraca</taxon>
        <taxon>Eucarida</taxon>
        <taxon>Decapoda</taxon>
        <taxon>Pleocyemata</taxon>
        <taxon>Astacidea</taxon>
        <taxon>Nephropoidea</taxon>
        <taxon>Nephropidae</taxon>
        <taxon>Homarus</taxon>
    </lineage>
</organism>
<reference evidence="6" key="1">
    <citation type="journal article" date="2021" name="Sci. Adv.">
        <title>The American lobster genome reveals insights on longevity, neural, and immune adaptations.</title>
        <authorList>
            <person name="Polinski J.M."/>
            <person name="Zimin A.V."/>
            <person name="Clark K.F."/>
            <person name="Kohn A.B."/>
            <person name="Sadowski N."/>
            <person name="Timp W."/>
            <person name="Ptitsyn A."/>
            <person name="Khanna P."/>
            <person name="Romanova D.Y."/>
            <person name="Williams P."/>
            <person name="Greenwood S.J."/>
            <person name="Moroz L.L."/>
            <person name="Walt D.R."/>
            <person name="Bodnar A.G."/>
        </authorList>
    </citation>
    <scope>NUCLEOTIDE SEQUENCE</scope>
    <source>
        <strain evidence="6">GMGI-L3</strain>
    </source>
</reference>
<feature type="binding site" evidence="5">
    <location>
        <position position="334"/>
    </location>
    <ligand>
        <name>Fe cation</name>
        <dbReference type="ChEBI" id="CHEBI:24875"/>
        <note>catalytic</note>
    </ligand>
</feature>
<dbReference type="GO" id="GO:0042574">
    <property type="term" value="P:retinal metabolic process"/>
    <property type="evidence" value="ECO:0007669"/>
    <property type="project" value="TreeGrafter"/>
</dbReference>
<dbReference type="Proteomes" id="UP000747542">
    <property type="component" value="Unassembled WGS sequence"/>
</dbReference>
<protein>
    <submittedName>
        <fullName evidence="6">Carotenoid isomerooxygenase-like 1</fullName>
    </submittedName>
</protein>
<evidence type="ECO:0000256" key="5">
    <source>
        <dbReference type="PIRSR" id="PIRSR604294-1"/>
    </source>
</evidence>
<comment type="caution">
    <text evidence="6">The sequence shown here is derived from an EMBL/GenBank/DDBJ whole genome shotgun (WGS) entry which is preliminary data.</text>
</comment>
<evidence type="ECO:0000256" key="4">
    <source>
        <dbReference type="ARBA" id="ARBA00023004"/>
    </source>
</evidence>
<dbReference type="GO" id="GO:0010436">
    <property type="term" value="F:carotenoid dioxygenase activity"/>
    <property type="evidence" value="ECO:0007669"/>
    <property type="project" value="TreeGrafter"/>
</dbReference>
<evidence type="ECO:0000313" key="6">
    <source>
        <dbReference type="EMBL" id="KAG7156258.1"/>
    </source>
</evidence>
<evidence type="ECO:0000256" key="3">
    <source>
        <dbReference type="ARBA" id="ARBA00023002"/>
    </source>
</evidence>
<name>A0A8J5JHP7_HOMAM</name>
<dbReference type="AlphaFoldDB" id="A0A8J5JHP7"/>
<gene>
    <name evidence="6" type="primary">ninaB-L1</name>
    <name evidence="6" type="ORF">Hamer_G005978</name>
</gene>
<keyword evidence="3" id="KW-0560">Oxidoreductase</keyword>
<dbReference type="GO" id="GO:0003834">
    <property type="term" value="F:beta-carotene 15,15'-dioxygenase activity"/>
    <property type="evidence" value="ECO:0007669"/>
    <property type="project" value="TreeGrafter"/>
</dbReference>
<comment type="cofactor">
    <cofactor evidence="5">
        <name>Fe(2+)</name>
        <dbReference type="ChEBI" id="CHEBI:29033"/>
    </cofactor>
    <text evidence="5">Binds 1 Fe(2+) ion per subunit.</text>
</comment>
<evidence type="ECO:0000313" key="7">
    <source>
        <dbReference type="Proteomes" id="UP000747542"/>
    </source>
</evidence>
<feature type="binding site" evidence="5">
    <location>
        <position position="586"/>
    </location>
    <ligand>
        <name>Fe cation</name>
        <dbReference type="ChEBI" id="CHEBI:24875"/>
        <note>catalytic</note>
    </ligand>
</feature>
<feature type="binding site" evidence="5">
    <location>
        <position position="226"/>
    </location>
    <ligand>
        <name>Fe cation</name>
        <dbReference type="ChEBI" id="CHEBI:24875"/>
        <note>catalytic</note>
    </ligand>
</feature>
<evidence type="ECO:0000256" key="2">
    <source>
        <dbReference type="ARBA" id="ARBA00022723"/>
    </source>
</evidence>
<dbReference type="GO" id="GO:0016121">
    <property type="term" value="P:carotene catabolic process"/>
    <property type="evidence" value="ECO:0007669"/>
    <property type="project" value="TreeGrafter"/>
</dbReference>
<comment type="similarity">
    <text evidence="1">Belongs to the carotenoid oxygenase family.</text>
</comment>
<dbReference type="GO" id="GO:0046872">
    <property type="term" value="F:metal ion binding"/>
    <property type="evidence" value="ECO:0007669"/>
    <property type="project" value="UniProtKB-KW"/>
</dbReference>
<keyword evidence="7" id="KW-1185">Reference proteome</keyword>
<dbReference type="EMBL" id="JAHLQT010039184">
    <property type="protein sequence ID" value="KAG7156258.1"/>
    <property type="molecule type" value="Genomic_DNA"/>
</dbReference>
<dbReference type="InterPro" id="IPR004294">
    <property type="entry name" value="Carotenoid_Oase"/>
</dbReference>
<dbReference type="PANTHER" id="PTHR10543:SF24">
    <property type="entry name" value="CAROTENOID ISOMEROOXYGENASE"/>
    <property type="match status" value="1"/>
</dbReference>
<evidence type="ECO:0000256" key="1">
    <source>
        <dbReference type="ARBA" id="ARBA00006787"/>
    </source>
</evidence>
<keyword evidence="4 5" id="KW-0408">Iron</keyword>
<feature type="binding site" evidence="5">
    <location>
        <position position="280"/>
    </location>
    <ligand>
        <name>Fe cation</name>
        <dbReference type="ChEBI" id="CHEBI:24875"/>
        <note>catalytic</note>
    </ligand>
</feature>
<keyword evidence="2 5" id="KW-0479">Metal-binding</keyword>
<accession>A0A8J5JHP7</accession>
<sequence>MVRTRRDGKLDGSTTANLLLGGVSRLGGAPARRPRYSDKGVPLPLSTSVDSNCGKYDFSVLCRHCDQESSEPIPCQLTGTLPEWLKGQLIYNGPGLAKVGQNEYRHAFDSSALLQKFEISDGKVMYSNRFVRSKTFEQNQAAGAITRAEFGTPAPASKGMFSRFLDAMDPEKMFSDNALVSVIGIGGQHFAMCETPFMIQVNPDNLDTKERINVNKRYGLMTQSPHPILASDGVYTVGQGVGVTGPKYSILRFPLDGNLKQGKIVATVPARWRLSPAYMHSMAMTENYAILIEQPLAVSLSELLSDIVLIHIIDRKTWKQVKTRYITDPFFFMHVANAYEEGEHIVIDMPTYKNSSMLHNMFIKTLREQRGRNTQEYVDSFRSTMHRFVIPLNTKGKEKLITLPGTSCTASWSAQEASYSHDIKDLKTTYKHFYADLVTEREAQGAAGVLDNEAAPDDDDIVLQSEKLTHIPIENPCINPTKRATKHQYLWGMGPNPDGGDSGLVLKLDTFSGENKIFTEDKLYCGAPEFVAKPDAANEDDGILLLQCIDSQHEKKTYLLVLDAANMTEICRASVNTPSAVPMPLHGHYIPASEE</sequence>
<dbReference type="PANTHER" id="PTHR10543">
    <property type="entry name" value="BETA-CAROTENE DIOXYGENASE"/>
    <property type="match status" value="1"/>
</dbReference>
<proteinExistence type="inferred from homology"/>
<dbReference type="Pfam" id="PF03055">
    <property type="entry name" value="RPE65"/>
    <property type="match status" value="1"/>
</dbReference>